<gene>
    <name evidence="3" type="primary">LOC111021733</name>
</gene>
<dbReference type="InterPro" id="IPR002347">
    <property type="entry name" value="SDR_fam"/>
</dbReference>
<dbReference type="PRINTS" id="PR00081">
    <property type="entry name" value="GDHRDH"/>
</dbReference>
<dbReference type="Proteomes" id="UP000504603">
    <property type="component" value="Unplaced"/>
</dbReference>
<dbReference type="CDD" id="cd05233">
    <property type="entry name" value="SDR_c"/>
    <property type="match status" value="1"/>
</dbReference>
<dbReference type="RefSeq" id="XP_022154461.1">
    <property type="nucleotide sequence ID" value="XM_022298769.1"/>
</dbReference>
<evidence type="ECO:0000313" key="3">
    <source>
        <dbReference type="RefSeq" id="XP_022154461.1"/>
    </source>
</evidence>
<accession>A0A6J1DNS5</accession>
<dbReference type="KEGG" id="mcha:111021733"/>
<organism evidence="2 3">
    <name type="scientific">Momordica charantia</name>
    <name type="common">Bitter gourd</name>
    <name type="synonym">Balsam pear</name>
    <dbReference type="NCBI Taxonomy" id="3673"/>
    <lineage>
        <taxon>Eukaryota</taxon>
        <taxon>Viridiplantae</taxon>
        <taxon>Streptophyta</taxon>
        <taxon>Embryophyta</taxon>
        <taxon>Tracheophyta</taxon>
        <taxon>Spermatophyta</taxon>
        <taxon>Magnoliopsida</taxon>
        <taxon>eudicotyledons</taxon>
        <taxon>Gunneridae</taxon>
        <taxon>Pentapetalae</taxon>
        <taxon>rosids</taxon>
        <taxon>fabids</taxon>
        <taxon>Cucurbitales</taxon>
        <taxon>Cucurbitaceae</taxon>
        <taxon>Momordiceae</taxon>
        <taxon>Momordica</taxon>
    </lineage>
</organism>
<dbReference type="PANTHER" id="PTHR44375:SF2">
    <property type="entry name" value="BETA-KETOACYL-ACP REDUCTASE-LIKE PROTEIN-RELATED"/>
    <property type="match status" value="1"/>
</dbReference>
<dbReference type="SUPFAM" id="SSF51735">
    <property type="entry name" value="NAD(P)-binding Rossmann-fold domains"/>
    <property type="match status" value="1"/>
</dbReference>
<reference evidence="3" key="1">
    <citation type="submission" date="2025-08" db="UniProtKB">
        <authorList>
            <consortium name="RefSeq"/>
        </authorList>
    </citation>
    <scope>IDENTIFICATION</scope>
    <source>
        <strain evidence="3">OHB3-1</strain>
    </source>
</reference>
<protein>
    <submittedName>
        <fullName evidence="3">Uncharacterized protein LOC111021733</fullName>
    </submittedName>
</protein>
<dbReference type="Pfam" id="PF00106">
    <property type="entry name" value="adh_short"/>
    <property type="match status" value="1"/>
</dbReference>
<evidence type="ECO:0000256" key="1">
    <source>
        <dbReference type="RuleBase" id="RU000363"/>
    </source>
</evidence>
<dbReference type="OrthoDB" id="47007at2759"/>
<dbReference type="InterPro" id="IPR036291">
    <property type="entry name" value="NAD(P)-bd_dom_sf"/>
</dbReference>
<proteinExistence type="inferred from homology"/>
<dbReference type="PRINTS" id="PR00080">
    <property type="entry name" value="SDRFAMILY"/>
</dbReference>
<dbReference type="GeneID" id="111021733"/>
<dbReference type="PANTHER" id="PTHR44375">
    <property type="entry name" value="BETA-KETOACYL-ACP REDUCTASE-LIKE PROTEIN-RELATED"/>
    <property type="match status" value="1"/>
</dbReference>
<evidence type="ECO:0000313" key="2">
    <source>
        <dbReference type="Proteomes" id="UP000504603"/>
    </source>
</evidence>
<dbReference type="Gene3D" id="3.40.50.720">
    <property type="entry name" value="NAD(P)-binding Rossmann-like Domain"/>
    <property type="match status" value="1"/>
</dbReference>
<comment type="similarity">
    <text evidence="1">Belongs to the short-chain dehydrogenases/reductases (SDR) family.</text>
</comment>
<keyword evidence="2" id="KW-1185">Reference proteome</keyword>
<dbReference type="AlphaFoldDB" id="A0A6J1DNS5"/>
<sequence>MAVRRDSPPVEPWDELNGKVVMVTGASSGLGREFCVDLARAGCRVIAAARRANRLRSLFHEINNGFGNFCSGSAAAAAAVAVEMDISADEESIEKCVRKAWDCFGFIDALVNNAGFRGTLKSPLELSVEEWNQVVGTNLKGSWLVSKYVCIHMGETKRSGSIINISSIAGLNRNSLPFNKGIS</sequence>
<name>A0A6J1DNS5_MOMCH</name>